<name>A0A2T3ZYU3_TRIHA</name>
<accession>A0A2T3ZYU3</accession>
<dbReference type="GeneID" id="36629702"/>
<sequence length="203" mass="22476">MSDASCMVHHGWPPLSPASPSASPNVHTSTARLFLLACIPQLAAVRVHGVRANTCMSFLRLALRQRGPKQQTLSGLSYLHPSVPPSGVDALTPQAGWPCRTKHERACTGPVPARTKLGTLRCWYPRYPTSIRRHATARVHASWCQSLQVSTDPVVRWLRWIYTHAPPGPPGRLQVLGLVPCMQTPPGLSTQYKYLPEVKYRHP</sequence>
<proteinExistence type="predicted"/>
<dbReference type="AlphaFoldDB" id="A0A2T3ZYU3"/>
<feature type="non-terminal residue" evidence="1">
    <location>
        <position position="203"/>
    </location>
</feature>
<dbReference type="RefSeq" id="XP_024769590.1">
    <property type="nucleotide sequence ID" value="XM_024921126.1"/>
</dbReference>
<dbReference type="Proteomes" id="UP000241690">
    <property type="component" value="Unassembled WGS sequence"/>
</dbReference>
<organism evidence="1 2">
    <name type="scientific">Trichoderma harzianum CBS 226.95</name>
    <dbReference type="NCBI Taxonomy" id="983964"/>
    <lineage>
        <taxon>Eukaryota</taxon>
        <taxon>Fungi</taxon>
        <taxon>Dikarya</taxon>
        <taxon>Ascomycota</taxon>
        <taxon>Pezizomycotina</taxon>
        <taxon>Sordariomycetes</taxon>
        <taxon>Hypocreomycetidae</taxon>
        <taxon>Hypocreales</taxon>
        <taxon>Hypocreaceae</taxon>
        <taxon>Trichoderma</taxon>
    </lineage>
</organism>
<gene>
    <name evidence="1" type="ORF">M431DRAFT_542459</name>
</gene>
<keyword evidence="2" id="KW-1185">Reference proteome</keyword>
<evidence type="ECO:0000313" key="2">
    <source>
        <dbReference type="Proteomes" id="UP000241690"/>
    </source>
</evidence>
<evidence type="ECO:0000313" key="1">
    <source>
        <dbReference type="EMBL" id="PTB49913.1"/>
    </source>
</evidence>
<protein>
    <submittedName>
        <fullName evidence="1">Uncharacterized protein</fullName>
    </submittedName>
</protein>
<dbReference type="EMBL" id="KZ679690">
    <property type="protein sequence ID" value="PTB49913.1"/>
    <property type="molecule type" value="Genomic_DNA"/>
</dbReference>
<reference evidence="1 2" key="1">
    <citation type="submission" date="2016-07" db="EMBL/GenBank/DDBJ databases">
        <title>Multiple horizontal gene transfer events from other fungi enriched the ability of initially mycotrophic Trichoderma (Ascomycota) to feed on dead plant biomass.</title>
        <authorList>
            <consortium name="DOE Joint Genome Institute"/>
            <person name="Aerts A."/>
            <person name="Atanasova L."/>
            <person name="Chenthamara K."/>
            <person name="Zhang J."/>
            <person name="Grujic M."/>
            <person name="Henrissat B."/>
            <person name="Kuo A."/>
            <person name="Salamov A."/>
            <person name="Lipzen A."/>
            <person name="Labutti K."/>
            <person name="Barry K."/>
            <person name="Miao Y."/>
            <person name="Rahimi M.J."/>
            <person name="Shen Q."/>
            <person name="Grigoriev I.V."/>
            <person name="Kubicek C.P."/>
            <person name="Druzhinina I.S."/>
        </authorList>
    </citation>
    <scope>NUCLEOTIDE SEQUENCE [LARGE SCALE GENOMIC DNA]</scope>
    <source>
        <strain evidence="1 2">CBS 226.95</strain>
    </source>
</reference>